<evidence type="ECO:0000256" key="1">
    <source>
        <dbReference type="ARBA" id="ARBA00007447"/>
    </source>
</evidence>
<dbReference type="FunFam" id="2.40.70.10:FF:000031">
    <property type="entry name" value="Aspartyl protease AED1"/>
    <property type="match status" value="1"/>
</dbReference>
<name>A0ABD0VBX7_DENTH</name>
<accession>A0ABD0VBX7</accession>
<reference evidence="5 6" key="1">
    <citation type="journal article" date="2024" name="Plant Biotechnol. J.">
        <title>Dendrobium thyrsiflorum genome and its molecular insights into genes involved in important horticultural traits.</title>
        <authorList>
            <person name="Chen B."/>
            <person name="Wang J.Y."/>
            <person name="Zheng P.J."/>
            <person name="Li K.L."/>
            <person name="Liang Y.M."/>
            <person name="Chen X.F."/>
            <person name="Zhang C."/>
            <person name="Zhao X."/>
            <person name="He X."/>
            <person name="Zhang G.Q."/>
            <person name="Liu Z.J."/>
            <person name="Xu Q."/>
        </authorList>
    </citation>
    <scope>NUCLEOTIDE SEQUENCE [LARGE SCALE GENOMIC DNA]</scope>
    <source>
        <strain evidence="5">GZMU011</strain>
    </source>
</reference>
<dbReference type="Proteomes" id="UP001552299">
    <property type="component" value="Unassembled WGS sequence"/>
</dbReference>
<dbReference type="AlphaFoldDB" id="A0ABD0VBX7"/>
<dbReference type="InterPro" id="IPR021109">
    <property type="entry name" value="Peptidase_aspartic_dom_sf"/>
</dbReference>
<dbReference type="InterPro" id="IPR032861">
    <property type="entry name" value="TAXi_N"/>
</dbReference>
<dbReference type="Gene3D" id="2.40.70.10">
    <property type="entry name" value="Acid Proteases"/>
    <property type="match status" value="2"/>
</dbReference>
<keyword evidence="3" id="KW-0732">Signal</keyword>
<dbReference type="InterPro" id="IPR032799">
    <property type="entry name" value="TAXi_C"/>
</dbReference>
<comment type="similarity">
    <text evidence="1">Belongs to the peptidase A1 family.</text>
</comment>
<feature type="active site" evidence="2">
    <location>
        <position position="133"/>
    </location>
</feature>
<dbReference type="PROSITE" id="PS51767">
    <property type="entry name" value="PEPTIDASE_A1"/>
    <property type="match status" value="1"/>
</dbReference>
<dbReference type="SUPFAM" id="SSF50630">
    <property type="entry name" value="Acid proteases"/>
    <property type="match status" value="1"/>
</dbReference>
<feature type="signal peptide" evidence="3">
    <location>
        <begin position="1"/>
        <end position="27"/>
    </location>
</feature>
<dbReference type="InterPro" id="IPR033121">
    <property type="entry name" value="PEPTIDASE_A1"/>
</dbReference>
<dbReference type="Pfam" id="PF14543">
    <property type="entry name" value="TAXi_N"/>
    <property type="match status" value="1"/>
</dbReference>
<dbReference type="PRINTS" id="PR00792">
    <property type="entry name" value="PEPSIN"/>
</dbReference>
<evidence type="ECO:0000256" key="3">
    <source>
        <dbReference type="SAM" id="SignalP"/>
    </source>
</evidence>
<comment type="caution">
    <text evidence="5">The sequence shown here is derived from an EMBL/GenBank/DDBJ whole genome shotgun (WGS) entry which is preliminary data.</text>
</comment>
<feature type="chain" id="PRO_5044762036" description="Peptidase A1 domain-containing protein" evidence="3">
    <location>
        <begin position="28"/>
        <end position="457"/>
    </location>
</feature>
<feature type="active site" evidence="2">
    <location>
        <position position="338"/>
    </location>
</feature>
<dbReference type="EMBL" id="JANQDX010000006">
    <property type="protein sequence ID" value="KAL0922697.1"/>
    <property type="molecule type" value="Genomic_DNA"/>
</dbReference>
<feature type="domain" description="Peptidase A1" evidence="4">
    <location>
        <begin position="115"/>
        <end position="452"/>
    </location>
</feature>
<dbReference type="Pfam" id="PF14541">
    <property type="entry name" value="TAXi_C"/>
    <property type="match status" value="1"/>
</dbReference>
<evidence type="ECO:0000259" key="4">
    <source>
        <dbReference type="PROSITE" id="PS51767"/>
    </source>
</evidence>
<gene>
    <name evidence="5" type="ORF">M5K25_006706</name>
</gene>
<organism evidence="5 6">
    <name type="scientific">Dendrobium thyrsiflorum</name>
    <name type="common">Pinecone-like raceme dendrobium</name>
    <name type="synonym">Orchid</name>
    <dbReference type="NCBI Taxonomy" id="117978"/>
    <lineage>
        <taxon>Eukaryota</taxon>
        <taxon>Viridiplantae</taxon>
        <taxon>Streptophyta</taxon>
        <taxon>Embryophyta</taxon>
        <taxon>Tracheophyta</taxon>
        <taxon>Spermatophyta</taxon>
        <taxon>Magnoliopsida</taxon>
        <taxon>Liliopsida</taxon>
        <taxon>Asparagales</taxon>
        <taxon>Orchidaceae</taxon>
        <taxon>Epidendroideae</taxon>
        <taxon>Malaxideae</taxon>
        <taxon>Dendrobiinae</taxon>
        <taxon>Dendrobium</taxon>
    </lineage>
</organism>
<dbReference type="PANTHER" id="PTHR13683">
    <property type="entry name" value="ASPARTYL PROTEASES"/>
    <property type="match status" value="1"/>
</dbReference>
<sequence>MGRMSRAVEMKLLQSFCFFLLLSVVAPLREVPPSSCSAQIEAIINLQLQHNSSGFRLPLHHPQSPCSPAPLSSDLPFSDILHHDSSRVNSLLHRVATSAASVPLFKGTALGIGNYVARINIGTPPKPYTVVTDTGSSLSWIQCLPCKFYCLPCKLYCHGQLDPIFNPAASSTYHTIPCSDAHCSTLLSATLNPSGCDRSHTCIYNATYGDRSFSIGYLSQDTLSLSRSIASIPNFIFGCGQDNKGLYGESTGIIGLNKNSISFFSQLSPKFGSSFSYCLSSTSATGYLSFGGYNPGKFVFTPMSKSSANEGFYYLKLSSIAVAGQSIAVSKESPSIIDSGTVITRLPEEVYSAVSAAVVRAIGGKVARAPAYSILDTCFKGSAAEVPTPEVAFVFGGGAVVRLPGSNVMIDVDSGVSCLAFAAEKLETIIGNWQQKTFDIVYDVGKRRIGFAAGGCG</sequence>
<dbReference type="PANTHER" id="PTHR13683:SF809">
    <property type="entry name" value="PEPTIDASE A1 DOMAIN-CONTAINING PROTEIN"/>
    <property type="match status" value="1"/>
</dbReference>
<keyword evidence="6" id="KW-1185">Reference proteome</keyword>
<dbReference type="InterPro" id="IPR001461">
    <property type="entry name" value="Aspartic_peptidase_A1"/>
</dbReference>
<evidence type="ECO:0000256" key="2">
    <source>
        <dbReference type="PIRSR" id="PIRSR601461-1"/>
    </source>
</evidence>
<evidence type="ECO:0000313" key="5">
    <source>
        <dbReference type="EMBL" id="KAL0922697.1"/>
    </source>
</evidence>
<proteinExistence type="inferred from homology"/>
<protein>
    <recommendedName>
        <fullName evidence="4">Peptidase A1 domain-containing protein</fullName>
    </recommendedName>
</protein>
<evidence type="ECO:0000313" key="6">
    <source>
        <dbReference type="Proteomes" id="UP001552299"/>
    </source>
</evidence>